<keyword evidence="1" id="KW-0472">Membrane</keyword>
<feature type="transmembrane region" description="Helical" evidence="1">
    <location>
        <begin position="76"/>
        <end position="93"/>
    </location>
</feature>
<protein>
    <submittedName>
        <fullName evidence="2">Vacuolar ATPase assembly integral membrane protein vma21</fullName>
    </submittedName>
</protein>
<reference evidence="2 3" key="1">
    <citation type="submission" date="2024-03" db="EMBL/GenBank/DDBJ databases">
        <title>The Acrasis kona genome and developmental transcriptomes reveal deep origins of eukaryotic multicellular pathways.</title>
        <authorList>
            <person name="Sheikh S."/>
            <person name="Fu C.-J."/>
            <person name="Brown M.W."/>
            <person name="Baldauf S.L."/>
        </authorList>
    </citation>
    <scope>NUCLEOTIDE SEQUENCE [LARGE SCALE GENOMIC DNA]</scope>
    <source>
        <strain evidence="2 3">ATCC MYA-3509</strain>
    </source>
</reference>
<dbReference type="Proteomes" id="UP001431209">
    <property type="component" value="Unassembled WGS sequence"/>
</dbReference>
<evidence type="ECO:0000256" key="1">
    <source>
        <dbReference type="SAM" id="Phobius"/>
    </source>
</evidence>
<keyword evidence="3" id="KW-1185">Reference proteome</keyword>
<comment type="caution">
    <text evidence="2">The sequence shown here is derived from an EMBL/GenBank/DDBJ whole genome shotgun (WGS) entry which is preliminary data.</text>
</comment>
<dbReference type="EMBL" id="JAOPGA020000356">
    <property type="protein sequence ID" value="KAL0478278.1"/>
    <property type="molecule type" value="Genomic_DNA"/>
</dbReference>
<keyword evidence="1" id="KW-1133">Transmembrane helix</keyword>
<accession>A0AAW2YLR3</accession>
<feature type="transmembrane region" description="Helical" evidence="1">
    <location>
        <begin position="48"/>
        <end position="70"/>
    </location>
</feature>
<feature type="transmembrane region" description="Helical" evidence="1">
    <location>
        <begin position="108"/>
        <end position="131"/>
    </location>
</feature>
<dbReference type="AlphaFoldDB" id="A0AAW2YLR3"/>
<gene>
    <name evidence="2" type="ORF">AKO1_008543</name>
</gene>
<keyword evidence="1" id="KW-0812">Transmembrane</keyword>
<feature type="transmembrane region" description="Helical" evidence="1">
    <location>
        <begin position="6"/>
        <end position="27"/>
    </location>
</feature>
<evidence type="ECO:0000313" key="3">
    <source>
        <dbReference type="Proteomes" id="UP001431209"/>
    </source>
</evidence>
<evidence type="ECO:0000313" key="2">
    <source>
        <dbReference type="EMBL" id="KAL0478278.1"/>
    </source>
</evidence>
<name>A0AAW2YLR3_9EUKA</name>
<sequence length="137" mass="15197">MEVVTSLFSVVLGYVSFSVLTIAGILVMRPHFPDLVISSRTCPPIKWAIINILQSFIYSAISSMIATYSGNGLHESWGLAVLLVVVGIAYLFGQDQQPNQKHQEKSPWYHILTVAVSVIGVLFGECLFNKLNLNEVW</sequence>
<proteinExistence type="predicted"/>
<organism evidence="2 3">
    <name type="scientific">Acrasis kona</name>
    <dbReference type="NCBI Taxonomy" id="1008807"/>
    <lineage>
        <taxon>Eukaryota</taxon>
        <taxon>Discoba</taxon>
        <taxon>Heterolobosea</taxon>
        <taxon>Tetramitia</taxon>
        <taxon>Eutetramitia</taxon>
        <taxon>Acrasidae</taxon>
        <taxon>Acrasis</taxon>
    </lineage>
</organism>